<gene>
    <name evidence="2" type="ORF">ACFQGU_05785</name>
</gene>
<dbReference type="PANTHER" id="PTHR11695">
    <property type="entry name" value="ALCOHOL DEHYDROGENASE RELATED"/>
    <property type="match status" value="1"/>
</dbReference>
<organism evidence="2 3">
    <name type="scientific">Longivirga aurantiaca</name>
    <dbReference type="NCBI Taxonomy" id="1837743"/>
    <lineage>
        <taxon>Bacteria</taxon>
        <taxon>Bacillati</taxon>
        <taxon>Actinomycetota</taxon>
        <taxon>Actinomycetes</taxon>
        <taxon>Sporichthyales</taxon>
        <taxon>Sporichthyaceae</taxon>
        <taxon>Longivirga</taxon>
    </lineage>
</organism>
<evidence type="ECO:0000313" key="2">
    <source>
        <dbReference type="EMBL" id="MFC6237378.1"/>
    </source>
</evidence>
<sequence length="321" mass="33654">MRALVYDRYGTPDELRVEDVEQPGVGPGEVRVRVVASSINDWDRDLLRGEPLNRAIAPFRPRHRVLGSDVAGVVDAVAPDVVGIDPGDEVMADLSPHGFGAFAEYAVAPASAWSAVPAGLSLEQAAAVPQAAGLAVTGLRAAQPLAPGQRIAVNGAGGGVGTFAVQIAVAAGAHVSAVDAAWKLDALRALGAHRVVDYATEDFTSTPGAYDAIVEISAHRRARDYHRALAGGGVCSVLGGQKRPMLSAVTTGSVLSALGDRRVHMPMWRANDRRDLAYLRPLLESGAVAPVIDSVVDLDDVPDAFRRLVAQQHVGKIVVRL</sequence>
<dbReference type="InterPro" id="IPR020843">
    <property type="entry name" value="ER"/>
</dbReference>
<evidence type="ECO:0000259" key="1">
    <source>
        <dbReference type="SMART" id="SM00829"/>
    </source>
</evidence>
<dbReference type="Pfam" id="PF08240">
    <property type="entry name" value="ADH_N"/>
    <property type="match status" value="1"/>
</dbReference>
<dbReference type="InterPro" id="IPR013154">
    <property type="entry name" value="ADH-like_N"/>
</dbReference>
<dbReference type="Gene3D" id="3.40.50.720">
    <property type="entry name" value="NAD(P)-binding Rossmann-like Domain"/>
    <property type="match status" value="1"/>
</dbReference>
<dbReference type="InterPro" id="IPR036291">
    <property type="entry name" value="NAD(P)-bd_dom_sf"/>
</dbReference>
<dbReference type="CDD" id="cd08267">
    <property type="entry name" value="MDR1"/>
    <property type="match status" value="1"/>
</dbReference>
<dbReference type="InterPro" id="IPR050700">
    <property type="entry name" value="YIM1/Zinc_Alcohol_DH_Fams"/>
</dbReference>
<dbReference type="SUPFAM" id="SSF50129">
    <property type="entry name" value="GroES-like"/>
    <property type="match status" value="1"/>
</dbReference>
<comment type="caution">
    <text evidence="2">The sequence shown here is derived from an EMBL/GenBank/DDBJ whole genome shotgun (WGS) entry which is preliminary data.</text>
</comment>
<dbReference type="SUPFAM" id="SSF51735">
    <property type="entry name" value="NAD(P)-binding Rossmann-fold domains"/>
    <property type="match status" value="1"/>
</dbReference>
<dbReference type="Gene3D" id="3.90.180.10">
    <property type="entry name" value="Medium-chain alcohol dehydrogenases, catalytic domain"/>
    <property type="match status" value="1"/>
</dbReference>
<evidence type="ECO:0000313" key="3">
    <source>
        <dbReference type="Proteomes" id="UP001596138"/>
    </source>
</evidence>
<protein>
    <submittedName>
        <fullName evidence="2">NAD(P)-dependent alcohol dehydrogenase</fullName>
    </submittedName>
</protein>
<dbReference type="RefSeq" id="WP_386768174.1">
    <property type="nucleotide sequence ID" value="NZ_JBHSTI010000008.1"/>
</dbReference>
<dbReference type="InterPro" id="IPR011032">
    <property type="entry name" value="GroES-like_sf"/>
</dbReference>
<dbReference type="Proteomes" id="UP001596138">
    <property type="component" value="Unassembled WGS sequence"/>
</dbReference>
<proteinExistence type="predicted"/>
<feature type="domain" description="Enoyl reductase (ER)" evidence="1">
    <location>
        <begin position="10"/>
        <end position="319"/>
    </location>
</feature>
<dbReference type="PANTHER" id="PTHR11695:SF294">
    <property type="entry name" value="RETICULON-4-INTERACTING PROTEIN 1, MITOCHONDRIAL"/>
    <property type="match status" value="1"/>
</dbReference>
<dbReference type="EMBL" id="JBHSTI010000008">
    <property type="protein sequence ID" value="MFC6237378.1"/>
    <property type="molecule type" value="Genomic_DNA"/>
</dbReference>
<keyword evidence="3" id="KW-1185">Reference proteome</keyword>
<dbReference type="Pfam" id="PF13602">
    <property type="entry name" value="ADH_zinc_N_2"/>
    <property type="match status" value="1"/>
</dbReference>
<accession>A0ABW1SY56</accession>
<name>A0ABW1SY56_9ACTN</name>
<reference evidence="3" key="1">
    <citation type="journal article" date="2019" name="Int. J. Syst. Evol. Microbiol.">
        <title>The Global Catalogue of Microorganisms (GCM) 10K type strain sequencing project: providing services to taxonomists for standard genome sequencing and annotation.</title>
        <authorList>
            <consortium name="The Broad Institute Genomics Platform"/>
            <consortium name="The Broad Institute Genome Sequencing Center for Infectious Disease"/>
            <person name="Wu L."/>
            <person name="Ma J."/>
        </authorList>
    </citation>
    <scope>NUCLEOTIDE SEQUENCE [LARGE SCALE GENOMIC DNA]</scope>
    <source>
        <strain evidence="3">CGMCC 4.7317</strain>
    </source>
</reference>
<dbReference type="SMART" id="SM00829">
    <property type="entry name" value="PKS_ER"/>
    <property type="match status" value="1"/>
</dbReference>